<proteinExistence type="predicted"/>
<evidence type="ECO:0000256" key="1">
    <source>
        <dbReference type="SAM" id="SignalP"/>
    </source>
</evidence>
<feature type="signal peptide" evidence="1">
    <location>
        <begin position="1"/>
        <end position="17"/>
    </location>
</feature>
<dbReference type="PANTHER" id="PTHR37685">
    <property type="entry name" value="GEO11136P1-RELATED"/>
    <property type="match status" value="1"/>
</dbReference>
<dbReference type="AlphaFoldDB" id="A0A9N9QMB7"/>
<evidence type="ECO:0000313" key="3">
    <source>
        <dbReference type="Proteomes" id="UP001152799"/>
    </source>
</evidence>
<accession>A0A9N9QMB7</accession>
<name>A0A9N9QMB7_9CUCU</name>
<dbReference type="Proteomes" id="UP001152799">
    <property type="component" value="Chromosome 7"/>
</dbReference>
<dbReference type="InterPro" id="IPR031734">
    <property type="entry name" value="MBF2"/>
</dbReference>
<dbReference type="Pfam" id="PF15868">
    <property type="entry name" value="MBF2"/>
    <property type="match status" value="1"/>
</dbReference>
<dbReference type="PANTHER" id="PTHR37685:SF1">
    <property type="entry name" value="GEO11136P1-RELATED"/>
    <property type="match status" value="1"/>
</dbReference>
<protein>
    <recommendedName>
        <fullName evidence="4">Salivary secreted peptide</fullName>
    </recommendedName>
</protein>
<feature type="chain" id="PRO_5040209153" description="Salivary secreted peptide" evidence="1">
    <location>
        <begin position="18"/>
        <end position="141"/>
    </location>
</feature>
<sequence>MLRTNIFVFVSTMLVFAKTLPALKNTNGHEIIDGNCSSTPYDDRVYYDHVDKTSWPFIIRSETVTYYGDRQIYCIQALNQKVNGTGGSANITEGGVGHNFVVVELESNRSHGLEFYVSIYAKNSSINAIKSPMAQNLSEFE</sequence>
<evidence type="ECO:0000313" key="2">
    <source>
        <dbReference type="EMBL" id="CAG9771459.1"/>
    </source>
</evidence>
<keyword evidence="3" id="KW-1185">Reference proteome</keyword>
<gene>
    <name evidence="2" type="ORF">CEUTPL_LOCUS11891</name>
</gene>
<dbReference type="OrthoDB" id="7021379at2759"/>
<keyword evidence="1" id="KW-0732">Signal</keyword>
<evidence type="ECO:0008006" key="4">
    <source>
        <dbReference type="Google" id="ProtNLM"/>
    </source>
</evidence>
<reference evidence="2" key="1">
    <citation type="submission" date="2022-01" db="EMBL/GenBank/DDBJ databases">
        <authorList>
            <person name="King R."/>
        </authorList>
    </citation>
    <scope>NUCLEOTIDE SEQUENCE</scope>
</reference>
<dbReference type="EMBL" id="OU892283">
    <property type="protein sequence ID" value="CAG9771459.1"/>
    <property type="molecule type" value="Genomic_DNA"/>
</dbReference>
<organism evidence="2 3">
    <name type="scientific">Ceutorhynchus assimilis</name>
    <name type="common">cabbage seed weevil</name>
    <dbReference type="NCBI Taxonomy" id="467358"/>
    <lineage>
        <taxon>Eukaryota</taxon>
        <taxon>Metazoa</taxon>
        <taxon>Ecdysozoa</taxon>
        <taxon>Arthropoda</taxon>
        <taxon>Hexapoda</taxon>
        <taxon>Insecta</taxon>
        <taxon>Pterygota</taxon>
        <taxon>Neoptera</taxon>
        <taxon>Endopterygota</taxon>
        <taxon>Coleoptera</taxon>
        <taxon>Polyphaga</taxon>
        <taxon>Cucujiformia</taxon>
        <taxon>Curculionidae</taxon>
        <taxon>Ceutorhynchinae</taxon>
        <taxon>Ceutorhynchus</taxon>
    </lineage>
</organism>